<reference evidence="3" key="1">
    <citation type="journal article" date="2019" name="Int. J. Syst. Evol. Microbiol.">
        <title>The Global Catalogue of Microorganisms (GCM) 10K type strain sequencing project: providing services to taxonomists for standard genome sequencing and annotation.</title>
        <authorList>
            <consortium name="The Broad Institute Genomics Platform"/>
            <consortium name="The Broad Institute Genome Sequencing Center for Infectious Disease"/>
            <person name="Wu L."/>
            <person name="Ma J."/>
        </authorList>
    </citation>
    <scope>NUCLEOTIDE SEQUENCE [LARGE SCALE GENOMIC DNA]</scope>
    <source>
        <strain evidence="3">JCM 18126</strain>
    </source>
</reference>
<organism evidence="2 3">
    <name type="scientific">Kineococcus glutinatus</name>
    <dbReference type="NCBI Taxonomy" id="1070872"/>
    <lineage>
        <taxon>Bacteria</taxon>
        <taxon>Bacillati</taxon>
        <taxon>Actinomycetota</taxon>
        <taxon>Actinomycetes</taxon>
        <taxon>Kineosporiales</taxon>
        <taxon>Kineosporiaceae</taxon>
        <taxon>Kineococcus</taxon>
    </lineage>
</organism>
<evidence type="ECO:0000313" key="3">
    <source>
        <dbReference type="Proteomes" id="UP001501195"/>
    </source>
</evidence>
<keyword evidence="1" id="KW-1133">Transmembrane helix</keyword>
<keyword evidence="1" id="KW-0812">Transmembrane</keyword>
<dbReference type="EMBL" id="BAABIL010000271">
    <property type="protein sequence ID" value="GAA4979075.1"/>
    <property type="molecule type" value="Genomic_DNA"/>
</dbReference>
<evidence type="ECO:0000256" key="1">
    <source>
        <dbReference type="SAM" id="Phobius"/>
    </source>
</evidence>
<comment type="caution">
    <text evidence="2">The sequence shown here is derived from an EMBL/GenBank/DDBJ whole genome shotgun (WGS) entry which is preliminary data.</text>
</comment>
<evidence type="ECO:0000313" key="2">
    <source>
        <dbReference type="EMBL" id="GAA4979075.1"/>
    </source>
</evidence>
<keyword evidence="1" id="KW-0472">Membrane</keyword>
<feature type="transmembrane region" description="Helical" evidence="1">
    <location>
        <begin position="26"/>
        <end position="44"/>
    </location>
</feature>
<proteinExistence type="predicted"/>
<sequence>MPAGGDAPTGPGGADTAHAERLWPSAGAWTACCAIAFTAGLVPLPVFGPRAAVVVAVLAVLVVAAALAVTSTPVRVEGGQLVAGRSRIPLEALGPAQALDRAALRRALGTELDARAHLVTRGWVPTGVRVPVVDEEDPTPYWVVSTRRPEALVRALQGR</sequence>
<protein>
    <submittedName>
        <fullName evidence="2">DUF3093 domain-containing protein</fullName>
    </submittedName>
</protein>
<accession>A0ABP9HVL5</accession>
<name>A0ABP9HVL5_9ACTN</name>
<keyword evidence="3" id="KW-1185">Reference proteome</keyword>
<dbReference type="InterPro" id="IPR021443">
    <property type="entry name" value="DUF3093"/>
</dbReference>
<dbReference type="Pfam" id="PF11292">
    <property type="entry name" value="DUF3093"/>
    <property type="match status" value="1"/>
</dbReference>
<feature type="transmembrane region" description="Helical" evidence="1">
    <location>
        <begin position="51"/>
        <end position="69"/>
    </location>
</feature>
<gene>
    <name evidence="2" type="ORF">GCM10023225_19500</name>
</gene>
<dbReference type="Proteomes" id="UP001501195">
    <property type="component" value="Unassembled WGS sequence"/>
</dbReference>